<accession>A0A559J0H2</accession>
<organism evidence="2 3">
    <name type="scientific">Paenibacillus agilis</name>
    <dbReference type="NCBI Taxonomy" id="3020863"/>
    <lineage>
        <taxon>Bacteria</taxon>
        <taxon>Bacillati</taxon>
        <taxon>Bacillota</taxon>
        <taxon>Bacilli</taxon>
        <taxon>Bacillales</taxon>
        <taxon>Paenibacillaceae</taxon>
        <taxon>Paenibacillus</taxon>
    </lineage>
</organism>
<protein>
    <recommendedName>
        <fullName evidence="1">F5/8 type C domain-containing protein</fullName>
    </recommendedName>
</protein>
<keyword evidence="3" id="KW-1185">Reference proteome</keyword>
<gene>
    <name evidence="2" type="ORF">FPZ44_09935</name>
</gene>
<dbReference type="OrthoDB" id="5480482at2"/>
<reference evidence="2 3" key="1">
    <citation type="submission" date="2019-07" db="EMBL/GenBank/DDBJ databases">
        <authorList>
            <person name="Kim J."/>
        </authorList>
    </citation>
    <scope>NUCLEOTIDE SEQUENCE [LARGE SCALE GENOMIC DNA]</scope>
    <source>
        <strain evidence="2 3">N4</strain>
    </source>
</reference>
<dbReference type="Pfam" id="PF00754">
    <property type="entry name" value="F5_F8_type_C"/>
    <property type="match status" value="1"/>
</dbReference>
<proteinExistence type="predicted"/>
<dbReference type="AlphaFoldDB" id="A0A559J0H2"/>
<dbReference type="InterPro" id="IPR008979">
    <property type="entry name" value="Galactose-bd-like_sf"/>
</dbReference>
<sequence>MLFLAAYFILLNKYTNRNSALLRNAIRHIHINSNKLGKSIGVIHININYLDYFKFRHMNCGIHQVFFDLLNKGVPVDYLFYDSYIECEDIYNQIVVKGLDRWFMSTRTLSDLSDIGMDVKITKFPNLASSYPFVQEKFGEGKRIFLWIWTEHLPHLANEPRSMHAISLESYDQEKGTFVISDIPNLMGHTYDQSKIQEAFDCLDERWRSMGYICDEQYNFTEETVSLFINKFEDGFLAVSDNLNLYDRIIEMLQEHSLQMEENNKDIKSYEHALAMVAGSRYFLSKFFRITRYPGTDKLDEIVDLSCTIRNVFLKILLGGKINLQKTTEKIKALKELETENIKMIKKRINQNRSNPVNRMSSQPETVVDLKLKFEILPGNGLLLKWEDILDEYIYQYQIYANDTLLGVTVQNVYEIQNVDHGREYNIKVKVRTVRGDISLSNDEITLITASRGKDHALGKPVFCSSEESDVNRKENVNDGSSKTRWSSAPGSDHEWICIDLLEEVEIGRVLINWEEAYATSYTIDISNDNERWQTIVNMDSGKGGIEEYSDFGGVMCRYVKLTGVKKATLWGYSLWKLEVYTD</sequence>
<dbReference type="Gene3D" id="2.60.120.260">
    <property type="entry name" value="Galactose-binding domain-like"/>
    <property type="match status" value="1"/>
</dbReference>
<name>A0A559J0H2_9BACL</name>
<comment type="caution">
    <text evidence="2">The sequence shown here is derived from an EMBL/GenBank/DDBJ whole genome shotgun (WGS) entry which is preliminary data.</text>
</comment>
<dbReference type="Proteomes" id="UP000318102">
    <property type="component" value="Unassembled WGS sequence"/>
</dbReference>
<dbReference type="EMBL" id="VNJK01000001">
    <property type="protein sequence ID" value="TVX93346.1"/>
    <property type="molecule type" value="Genomic_DNA"/>
</dbReference>
<evidence type="ECO:0000259" key="1">
    <source>
        <dbReference type="PROSITE" id="PS50022"/>
    </source>
</evidence>
<evidence type="ECO:0000313" key="3">
    <source>
        <dbReference type="Proteomes" id="UP000318102"/>
    </source>
</evidence>
<dbReference type="PROSITE" id="PS50022">
    <property type="entry name" value="FA58C_3"/>
    <property type="match status" value="1"/>
</dbReference>
<evidence type="ECO:0000313" key="2">
    <source>
        <dbReference type="EMBL" id="TVX93346.1"/>
    </source>
</evidence>
<dbReference type="SUPFAM" id="SSF49785">
    <property type="entry name" value="Galactose-binding domain-like"/>
    <property type="match status" value="1"/>
</dbReference>
<feature type="domain" description="F5/8 type C" evidence="1">
    <location>
        <begin position="440"/>
        <end position="583"/>
    </location>
</feature>
<dbReference type="InterPro" id="IPR000421">
    <property type="entry name" value="FA58C"/>
</dbReference>